<accession>A0A0E9THV6</accession>
<organism evidence="1">
    <name type="scientific">Anguilla anguilla</name>
    <name type="common">European freshwater eel</name>
    <name type="synonym">Muraena anguilla</name>
    <dbReference type="NCBI Taxonomy" id="7936"/>
    <lineage>
        <taxon>Eukaryota</taxon>
        <taxon>Metazoa</taxon>
        <taxon>Chordata</taxon>
        <taxon>Craniata</taxon>
        <taxon>Vertebrata</taxon>
        <taxon>Euteleostomi</taxon>
        <taxon>Actinopterygii</taxon>
        <taxon>Neopterygii</taxon>
        <taxon>Teleostei</taxon>
        <taxon>Anguilliformes</taxon>
        <taxon>Anguillidae</taxon>
        <taxon>Anguilla</taxon>
    </lineage>
</organism>
<reference evidence="1" key="1">
    <citation type="submission" date="2014-11" db="EMBL/GenBank/DDBJ databases">
        <authorList>
            <person name="Amaro Gonzalez C."/>
        </authorList>
    </citation>
    <scope>NUCLEOTIDE SEQUENCE</scope>
</reference>
<protein>
    <submittedName>
        <fullName evidence="1">Uncharacterized protein</fullName>
    </submittedName>
</protein>
<name>A0A0E9THV6_ANGAN</name>
<reference evidence="1" key="2">
    <citation type="journal article" date="2015" name="Fish Shellfish Immunol.">
        <title>Early steps in the European eel (Anguilla anguilla)-Vibrio vulnificus interaction in the gills: Role of the RtxA13 toxin.</title>
        <authorList>
            <person name="Callol A."/>
            <person name="Pajuelo D."/>
            <person name="Ebbesson L."/>
            <person name="Teles M."/>
            <person name="MacKenzie S."/>
            <person name="Amaro C."/>
        </authorList>
    </citation>
    <scope>NUCLEOTIDE SEQUENCE</scope>
</reference>
<proteinExistence type="predicted"/>
<dbReference type="AlphaFoldDB" id="A0A0E9THV6"/>
<dbReference type="EMBL" id="GBXM01055338">
    <property type="protein sequence ID" value="JAH53239.1"/>
    <property type="molecule type" value="Transcribed_RNA"/>
</dbReference>
<sequence length="26" mass="2804">MAAQREIALCLHSLGLICVCTAESRD</sequence>
<evidence type="ECO:0000313" key="1">
    <source>
        <dbReference type="EMBL" id="JAH53239.1"/>
    </source>
</evidence>